<dbReference type="FunFam" id="1.10.10.10:FF:000007">
    <property type="entry name" value="Ferric uptake regulation protein"/>
    <property type="match status" value="1"/>
</dbReference>
<dbReference type="RefSeq" id="WP_087861574.1">
    <property type="nucleotide sequence ID" value="NZ_LT859958.1"/>
</dbReference>
<evidence type="ECO:0000256" key="8">
    <source>
        <dbReference type="ARBA" id="ARBA00023125"/>
    </source>
</evidence>
<dbReference type="InterPro" id="IPR002481">
    <property type="entry name" value="FUR"/>
</dbReference>
<evidence type="ECO:0000256" key="7">
    <source>
        <dbReference type="ARBA" id="ARBA00023015"/>
    </source>
</evidence>
<dbReference type="GO" id="GO:0003700">
    <property type="term" value="F:DNA-binding transcription factor activity"/>
    <property type="evidence" value="ECO:0007669"/>
    <property type="project" value="InterPro"/>
</dbReference>
<dbReference type="GO" id="GO:0008270">
    <property type="term" value="F:zinc ion binding"/>
    <property type="evidence" value="ECO:0007669"/>
    <property type="project" value="TreeGrafter"/>
</dbReference>
<dbReference type="AlphaFoldDB" id="A0A1Y6K1S6"/>
<gene>
    <name evidence="11" type="ORF">CFX1CAM_0579</name>
</gene>
<keyword evidence="4" id="KW-0678">Repressor</keyword>
<organism evidence="11 12">
    <name type="scientific">Candidatus Brevifilum fermentans</name>
    <dbReference type="NCBI Taxonomy" id="1986204"/>
    <lineage>
        <taxon>Bacteria</taxon>
        <taxon>Bacillati</taxon>
        <taxon>Chloroflexota</taxon>
        <taxon>Anaerolineae</taxon>
        <taxon>Anaerolineales</taxon>
        <taxon>Anaerolineaceae</taxon>
        <taxon>Candidatus Brevifilum</taxon>
    </lineage>
</organism>
<evidence type="ECO:0000313" key="12">
    <source>
        <dbReference type="Proteomes" id="UP000195514"/>
    </source>
</evidence>
<feature type="binding site" evidence="10">
    <location>
        <position position="132"/>
    </location>
    <ligand>
        <name>Zn(2+)</name>
        <dbReference type="ChEBI" id="CHEBI:29105"/>
    </ligand>
</feature>
<evidence type="ECO:0000256" key="4">
    <source>
        <dbReference type="ARBA" id="ARBA00022491"/>
    </source>
</evidence>
<keyword evidence="9" id="KW-0804">Transcription</keyword>
<keyword evidence="6 10" id="KW-0862">Zinc</keyword>
<dbReference type="InterPro" id="IPR036388">
    <property type="entry name" value="WH-like_DNA-bd_sf"/>
</dbReference>
<dbReference type="CDD" id="cd07153">
    <property type="entry name" value="Fur_like"/>
    <property type="match status" value="1"/>
</dbReference>
<feature type="binding site" evidence="10">
    <location>
        <position position="92"/>
    </location>
    <ligand>
        <name>Zn(2+)</name>
        <dbReference type="ChEBI" id="CHEBI:29105"/>
    </ligand>
</feature>
<evidence type="ECO:0000313" key="11">
    <source>
        <dbReference type="EMBL" id="SMX53645.1"/>
    </source>
</evidence>
<evidence type="ECO:0000256" key="5">
    <source>
        <dbReference type="ARBA" id="ARBA00022723"/>
    </source>
</evidence>
<dbReference type="PANTHER" id="PTHR33202">
    <property type="entry name" value="ZINC UPTAKE REGULATION PROTEIN"/>
    <property type="match status" value="1"/>
</dbReference>
<evidence type="ECO:0000256" key="2">
    <source>
        <dbReference type="ARBA" id="ARBA00007957"/>
    </source>
</evidence>
<sequence length="139" mass="15921">MSSNLKQRLNRRGIRPTIQRIKVLEYLFHSQTHPTVDEIFTDLSQEIPTISKATIYNTLHRFIDAGIVRKIPSDTDAQHYEIVIKDHGHFKCLACGKIFDFAIDYDHLEVDGLEGFIIEKKDVCYSGICPGCQLNSLQN</sequence>
<evidence type="ECO:0000256" key="6">
    <source>
        <dbReference type="ARBA" id="ARBA00022833"/>
    </source>
</evidence>
<dbReference type="Gene3D" id="1.10.10.10">
    <property type="entry name" value="Winged helix-like DNA-binding domain superfamily/Winged helix DNA-binding domain"/>
    <property type="match status" value="1"/>
</dbReference>
<keyword evidence="7" id="KW-0805">Transcription regulation</keyword>
<comment type="subcellular location">
    <subcellularLocation>
        <location evidence="1">Cytoplasm</location>
    </subcellularLocation>
</comment>
<evidence type="ECO:0000256" key="3">
    <source>
        <dbReference type="ARBA" id="ARBA00022490"/>
    </source>
</evidence>
<evidence type="ECO:0000256" key="10">
    <source>
        <dbReference type="PIRSR" id="PIRSR602481-1"/>
    </source>
</evidence>
<reference evidence="12" key="1">
    <citation type="submission" date="2017-05" db="EMBL/GenBank/DDBJ databases">
        <authorList>
            <person name="Kirkegaard R."/>
            <person name="Mcilroy J S."/>
        </authorList>
    </citation>
    <scope>NUCLEOTIDE SEQUENCE [LARGE SCALE GENOMIC DNA]</scope>
</reference>
<evidence type="ECO:0000256" key="9">
    <source>
        <dbReference type="ARBA" id="ARBA00023163"/>
    </source>
</evidence>
<feature type="binding site" evidence="10">
    <location>
        <position position="95"/>
    </location>
    <ligand>
        <name>Zn(2+)</name>
        <dbReference type="ChEBI" id="CHEBI:29105"/>
    </ligand>
</feature>
<keyword evidence="5 10" id="KW-0479">Metal-binding</keyword>
<dbReference type="Pfam" id="PF01475">
    <property type="entry name" value="FUR"/>
    <property type="match status" value="1"/>
</dbReference>
<dbReference type="EMBL" id="LT859958">
    <property type="protein sequence ID" value="SMX53645.1"/>
    <property type="molecule type" value="Genomic_DNA"/>
</dbReference>
<dbReference type="SUPFAM" id="SSF46785">
    <property type="entry name" value="Winged helix' DNA-binding domain"/>
    <property type="match status" value="1"/>
</dbReference>
<dbReference type="GO" id="GO:0000976">
    <property type="term" value="F:transcription cis-regulatory region binding"/>
    <property type="evidence" value="ECO:0007669"/>
    <property type="project" value="TreeGrafter"/>
</dbReference>
<feature type="binding site" evidence="10">
    <location>
        <position position="129"/>
    </location>
    <ligand>
        <name>Zn(2+)</name>
        <dbReference type="ChEBI" id="CHEBI:29105"/>
    </ligand>
</feature>
<comment type="cofactor">
    <cofactor evidence="10">
        <name>Zn(2+)</name>
        <dbReference type="ChEBI" id="CHEBI:29105"/>
    </cofactor>
    <text evidence="10">Binds 1 zinc ion per subunit.</text>
</comment>
<dbReference type="PANTHER" id="PTHR33202:SF8">
    <property type="entry name" value="PEROXIDE-RESPONSIVE REPRESSOR PERR"/>
    <property type="match status" value="1"/>
</dbReference>
<evidence type="ECO:0000256" key="1">
    <source>
        <dbReference type="ARBA" id="ARBA00004496"/>
    </source>
</evidence>
<dbReference type="Proteomes" id="UP000195514">
    <property type="component" value="Chromosome I"/>
</dbReference>
<proteinExistence type="inferred from homology"/>
<keyword evidence="12" id="KW-1185">Reference proteome</keyword>
<dbReference type="KEGG" id="abat:CFX1CAM_0579"/>
<comment type="similarity">
    <text evidence="2">Belongs to the Fur family.</text>
</comment>
<protein>
    <submittedName>
        <fullName evidence="11">Ferric uptake regulator, Fur family</fullName>
    </submittedName>
</protein>
<dbReference type="GO" id="GO:0005737">
    <property type="term" value="C:cytoplasm"/>
    <property type="evidence" value="ECO:0007669"/>
    <property type="project" value="UniProtKB-SubCell"/>
</dbReference>
<dbReference type="GO" id="GO:1900376">
    <property type="term" value="P:regulation of secondary metabolite biosynthetic process"/>
    <property type="evidence" value="ECO:0007669"/>
    <property type="project" value="TreeGrafter"/>
</dbReference>
<dbReference type="GO" id="GO:0045892">
    <property type="term" value="P:negative regulation of DNA-templated transcription"/>
    <property type="evidence" value="ECO:0007669"/>
    <property type="project" value="TreeGrafter"/>
</dbReference>
<keyword evidence="3" id="KW-0963">Cytoplasm</keyword>
<keyword evidence="8" id="KW-0238">DNA-binding</keyword>
<name>A0A1Y6K1S6_9CHLR</name>
<dbReference type="OrthoDB" id="8659436at2"/>
<accession>A0A1Y6K1S6</accession>
<dbReference type="InterPro" id="IPR043135">
    <property type="entry name" value="Fur_C"/>
</dbReference>
<dbReference type="Gene3D" id="3.30.1490.190">
    <property type="match status" value="1"/>
</dbReference>
<dbReference type="InterPro" id="IPR036390">
    <property type="entry name" value="WH_DNA-bd_sf"/>
</dbReference>